<proteinExistence type="predicted"/>
<dbReference type="InterPro" id="IPR036163">
    <property type="entry name" value="HMA_dom_sf"/>
</dbReference>
<dbReference type="AlphaFoldDB" id="A0A3B0SGZ4"/>
<dbReference type="SUPFAM" id="SSF55008">
    <property type="entry name" value="HMA, heavy metal-associated domain"/>
    <property type="match status" value="1"/>
</dbReference>
<dbReference type="Gene3D" id="3.30.70.100">
    <property type="match status" value="1"/>
</dbReference>
<evidence type="ECO:0000313" key="2">
    <source>
        <dbReference type="EMBL" id="VAV94215.1"/>
    </source>
</evidence>
<dbReference type="Pfam" id="PF00403">
    <property type="entry name" value="HMA"/>
    <property type="match status" value="1"/>
</dbReference>
<evidence type="ECO:0000259" key="1">
    <source>
        <dbReference type="PROSITE" id="PS50846"/>
    </source>
</evidence>
<name>A0A3B0SGZ4_9ZZZZ</name>
<dbReference type="InterPro" id="IPR006121">
    <property type="entry name" value="HMA_dom"/>
</dbReference>
<feature type="domain" description="HMA" evidence="1">
    <location>
        <begin position="23"/>
        <end position="90"/>
    </location>
</feature>
<dbReference type="EMBL" id="UOEH01000135">
    <property type="protein sequence ID" value="VAV94215.1"/>
    <property type="molecule type" value="Genomic_DNA"/>
</dbReference>
<sequence length="108" mass="11534">MIRTLLISAGLMFASGAAMAGDIQYDLQVDGITCPFCVATSAKALKKIDGVKQVSADLETGVISVCADESVEFTDAQLTKLFLDKGFTYKSMTKLDSCTLPPEEADEE</sequence>
<dbReference type="GO" id="GO:0046872">
    <property type="term" value="F:metal ion binding"/>
    <property type="evidence" value="ECO:0007669"/>
    <property type="project" value="InterPro"/>
</dbReference>
<reference evidence="2" key="1">
    <citation type="submission" date="2018-06" db="EMBL/GenBank/DDBJ databases">
        <authorList>
            <person name="Zhirakovskaya E."/>
        </authorList>
    </citation>
    <scope>NUCLEOTIDE SEQUENCE</scope>
</reference>
<protein>
    <recommendedName>
        <fullName evidence="1">HMA domain-containing protein</fullName>
    </recommendedName>
</protein>
<dbReference type="CDD" id="cd00371">
    <property type="entry name" value="HMA"/>
    <property type="match status" value="1"/>
</dbReference>
<dbReference type="PROSITE" id="PS50846">
    <property type="entry name" value="HMA_2"/>
    <property type="match status" value="1"/>
</dbReference>
<accession>A0A3B0SGZ4</accession>
<organism evidence="2">
    <name type="scientific">hydrothermal vent metagenome</name>
    <dbReference type="NCBI Taxonomy" id="652676"/>
    <lineage>
        <taxon>unclassified sequences</taxon>
        <taxon>metagenomes</taxon>
        <taxon>ecological metagenomes</taxon>
    </lineage>
</organism>
<gene>
    <name evidence="2" type="ORF">MNBD_ALPHA05-2434</name>
</gene>